<evidence type="ECO:0000256" key="2">
    <source>
        <dbReference type="SAM" id="SignalP"/>
    </source>
</evidence>
<dbReference type="EMBL" id="UGYV01000001">
    <property type="protein sequence ID" value="SUI85845.1"/>
    <property type="molecule type" value="Genomic_DNA"/>
</dbReference>
<dbReference type="PROSITE" id="PS51257">
    <property type="entry name" value="PROKAR_LIPOPROTEIN"/>
    <property type="match status" value="1"/>
</dbReference>
<evidence type="ECO:0000313" key="4">
    <source>
        <dbReference type="Proteomes" id="UP000255061"/>
    </source>
</evidence>
<dbReference type="Proteomes" id="UP000255061">
    <property type="component" value="Unassembled WGS sequence"/>
</dbReference>
<proteinExistence type="predicted"/>
<keyword evidence="1" id="KW-1133">Transmembrane helix</keyword>
<keyword evidence="2" id="KW-0732">Signal</keyword>
<dbReference type="AlphaFoldDB" id="A0A380AQZ8"/>
<feature type="chain" id="PRO_5016945832" description="Lipoprotein" evidence="2">
    <location>
        <begin position="24"/>
        <end position="105"/>
    </location>
</feature>
<evidence type="ECO:0000313" key="3">
    <source>
        <dbReference type="EMBL" id="SUI85845.1"/>
    </source>
</evidence>
<accession>A0A380AQZ8</accession>
<gene>
    <name evidence="3" type="ORF">NCTC10736_02808</name>
</gene>
<reference evidence="3 4" key="1">
    <citation type="submission" date="2018-06" db="EMBL/GenBank/DDBJ databases">
        <authorList>
            <consortium name="Pathogen Informatics"/>
            <person name="Doyle S."/>
        </authorList>
    </citation>
    <scope>NUCLEOTIDE SEQUENCE [LARGE SCALE GENOMIC DNA]</scope>
    <source>
        <strain evidence="3 4">NCTC10736</strain>
    </source>
</reference>
<name>A0A380AQZ8_9GAMM</name>
<dbReference type="RefSeq" id="WP_258866472.1">
    <property type="nucleotide sequence ID" value="NZ_BPFE01000002.1"/>
</dbReference>
<evidence type="ECO:0008006" key="5">
    <source>
        <dbReference type="Google" id="ProtNLM"/>
    </source>
</evidence>
<sequence>MKNLMTTLLIYLTMLGCSSLNEAKLDTKPASSYVGENLKITTMSGDILELKVESATDLTLYGEGKSVDIADIKTLEVKEFSPLKSISLSAGLYMLGAIIITIVVL</sequence>
<protein>
    <recommendedName>
        <fullName evidence="5">Lipoprotein</fullName>
    </recommendedName>
</protein>
<keyword evidence="1" id="KW-0812">Transmembrane</keyword>
<keyword evidence="1" id="KW-0472">Membrane</keyword>
<feature type="signal peptide" evidence="2">
    <location>
        <begin position="1"/>
        <end position="23"/>
    </location>
</feature>
<feature type="transmembrane region" description="Helical" evidence="1">
    <location>
        <begin position="86"/>
        <end position="104"/>
    </location>
</feature>
<organism evidence="3 4">
    <name type="scientific">Shewanella morhuae</name>
    <dbReference type="NCBI Taxonomy" id="365591"/>
    <lineage>
        <taxon>Bacteria</taxon>
        <taxon>Pseudomonadati</taxon>
        <taxon>Pseudomonadota</taxon>
        <taxon>Gammaproteobacteria</taxon>
        <taxon>Alteromonadales</taxon>
        <taxon>Shewanellaceae</taxon>
        <taxon>Shewanella</taxon>
    </lineage>
</organism>
<evidence type="ECO:0000256" key="1">
    <source>
        <dbReference type="SAM" id="Phobius"/>
    </source>
</evidence>